<keyword evidence="2" id="KW-1185">Reference proteome</keyword>
<dbReference type="EMBL" id="BDIP01007163">
    <property type="protein sequence ID" value="GIQ91111.1"/>
    <property type="molecule type" value="Genomic_DNA"/>
</dbReference>
<dbReference type="Proteomes" id="UP000265618">
    <property type="component" value="Unassembled WGS sequence"/>
</dbReference>
<comment type="caution">
    <text evidence="1">The sequence shown here is derived from an EMBL/GenBank/DDBJ whole genome shotgun (WGS) entry which is preliminary data.</text>
</comment>
<protein>
    <submittedName>
        <fullName evidence="1">Uncharacterized protein</fullName>
    </submittedName>
</protein>
<evidence type="ECO:0000313" key="2">
    <source>
        <dbReference type="Proteomes" id="UP000265618"/>
    </source>
</evidence>
<proteinExistence type="predicted"/>
<name>A0A9K3D900_9EUKA</name>
<sequence length="222" mass="25395">QMVQPVTIEDLDCNWDSCVSLSWVCVPRKRCPVEDMLFFQPLYYLGEGNMINGCDGSLIRMVDVDFGTTVEFVHSVFAPLESKATTADPEGYNTSANRSYDDIMEDGCVYPPTIKTVHSHPPSCGDDVVCMHGRLYCINYAYSRDFPPHTVHILEMDSGIWTSVCPEHRPLTDPKASTAFWEQVEMSDPPEEEDRFTFREVWKPFGDKILRITESGETWFFH</sequence>
<organism evidence="1 2">
    <name type="scientific">Kipferlia bialata</name>
    <dbReference type="NCBI Taxonomy" id="797122"/>
    <lineage>
        <taxon>Eukaryota</taxon>
        <taxon>Metamonada</taxon>
        <taxon>Carpediemonas-like organisms</taxon>
        <taxon>Kipferlia</taxon>
    </lineage>
</organism>
<gene>
    <name evidence="1" type="ORF">KIPB_014202</name>
</gene>
<feature type="non-terminal residue" evidence="1">
    <location>
        <position position="222"/>
    </location>
</feature>
<evidence type="ECO:0000313" key="1">
    <source>
        <dbReference type="EMBL" id="GIQ91111.1"/>
    </source>
</evidence>
<dbReference type="AlphaFoldDB" id="A0A9K3D900"/>
<feature type="non-terminal residue" evidence="1">
    <location>
        <position position="1"/>
    </location>
</feature>
<accession>A0A9K3D900</accession>
<reference evidence="1 2" key="1">
    <citation type="journal article" date="2018" name="PLoS ONE">
        <title>The draft genome of Kipferlia bialata reveals reductive genome evolution in fornicate parasites.</title>
        <authorList>
            <person name="Tanifuji G."/>
            <person name="Takabayashi S."/>
            <person name="Kume K."/>
            <person name="Takagi M."/>
            <person name="Nakayama T."/>
            <person name="Kamikawa R."/>
            <person name="Inagaki Y."/>
            <person name="Hashimoto T."/>
        </authorList>
    </citation>
    <scope>NUCLEOTIDE SEQUENCE [LARGE SCALE GENOMIC DNA]</scope>
    <source>
        <strain evidence="1">NY0173</strain>
    </source>
</reference>